<dbReference type="EMBL" id="KB870810">
    <property type="protein sequence ID" value="EOA22390.1"/>
    <property type="molecule type" value="Genomic_DNA"/>
</dbReference>
<feature type="non-terminal residue" evidence="1">
    <location>
        <position position="130"/>
    </location>
</feature>
<organism evidence="1 2">
    <name type="scientific">Capsella rubella</name>
    <dbReference type="NCBI Taxonomy" id="81985"/>
    <lineage>
        <taxon>Eukaryota</taxon>
        <taxon>Viridiplantae</taxon>
        <taxon>Streptophyta</taxon>
        <taxon>Embryophyta</taxon>
        <taxon>Tracheophyta</taxon>
        <taxon>Spermatophyta</taxon>
        <taxon>Magnoliopsida</taxon>
        <taxon>eudicotyledons</taxon>
        <taxon>Gunneridae</taxon>
        <taxon>Pentapetalae</taxon>
        <taxon>rosids</taxon>
        <taxon>malvids</taxon>
        <taxon>Brassicales</taxon>
        <taxon>Brassicaceae</taxon>
        <taxon>Camelineae</taxon>
        <taxon>Capsella</taxon>
    </lineage>
</organism>
<dbReference type="eggNOG" id="KOG1075">
    <property type="taxonomic scope" value="Eukaryota"/>
</dbReference>
<dbReference type="Proteomes" id="UP000029121">
    <property type="component" value="Unassembled WGS sequence"/>
</dbReference>
<proteinExistence type="predicted"/>
<gene>
    <name evidence="1" type="ORF">CARUB_v10003025mg</name>
</gene>
<sequence length="130" mass="15061">MAATEENIDYMLNLVFRADLAPQMRHVIPWIFWEIWKGRNAAIFTGKAPHYNIVLAGALSDMEEWMCQQSLQDLEAWRCIDSSPLRTRRWSRPAKNMLKYNIHASWRSLSSFCGGAWLLCDSNGDVLFHA</sequence>
<reference evidence="2" key="1">
    <citation type="journal article" date="2013" name="Nat. Genet.">
        <title>The Capsella rubella genome and the genomic consequences of rapid mating system evolution.</title>
        <authorList>
            <person name="Slotte T."/>
            <person name="Hazzouri K.M."/>
            <person name="Agren J.A."/>
            <person name="Koenig D."/>
            <person name="Maumus F."/>
            <person name="Guo Y.L."/>
            <person name="Steige K."/>
            <person name="Platts A.E."/>
            <person name="Escobar J.S."/>
            <person name="Newman L.K."/>
            <person name="Wang W."/>
            <person name="Mandakova T."/>
            <person name="Vello E."/>
            <person name="Smith L.M."/>
            <person name="Henz S.R."/>
            <person name="Steffen J."/>
            <person name="Takuno S."/>
            <person name="Brandvain Y."/>
            <person name="Coop G."/>
            <person name="Andolfatto P."/>
            <person name="Hu T.T."/>
            <person name="Blanchette M."/>
            <person name="Clark R.M."/>
            <person name="Quesneville H."/>
            <person name="Nordborg M."/>
            <person name="Gaut B.S."/>
            <person name="Lysak M.A."/>
            <person name="Jenkins J."/>
            <person name="Grimwood J."/>
            <person name="Chapman J."/>
            <person name="Prochnik S."/>
            <person name="Shu S."/>
            <person name="Rokhsar D."/>
            <person name="Schmutz J."/>
            <person name="Weigel D."/>
            <person name="Wright S.I."/>
        </authorList>
    </citation>
    <scope>NUCLEOTIDE SEQUENCE [LARGE SCALE GENOMIC DNA]</scope>
    <source>
        <strain evidence="2">cv. Monte Gargano</strain>
    </source>
</reference>
<accession>R0HBI0</accession>
<protein>
    <submittedName>
        <fullName evidence="1">Uncharacterized protein</fullName>
    </submittedName>
</protein>
<name>R0HBI0_9BRAS</name>
<evidence type="ECO:0000313" key="2">
    <source>
        <dbReference type="Proteomes" id="UP000029121"/>
    </source>
</evidence>
<dbReference type="AlphaFoldDB" id="R0HBI0"/>
<evidence type="ECO:0000313" key="1">
    <source>
        <dbReference type="EMBL" id="EOA22390.1"/>
    </source>
</evidence>
<keyword evidence="2" id="KW-1185">Reference proteome</keyword>